<comment type="caution">
    <text evidence="3">The sequence shown here is derived from an EMBL/GenBank/DDBJ whole genome shotgun (WGS) entry which is preliminary data.</text>
</comment>
<accession>A0ABT5XAZ9</accession>
<evidence type="ECO:0000313" key="3">
    <source>
        <dbReference type="EMBL" id="MDF0591889.1"/>
    </source>
</evidence>
<gene>
    <name evidence="3" type="ORF">P0O15_12050</name>
</gene>
<dbReference type="EMBL" id="JARFPK010000082">
    <property type="protein sequence ID" value="MDF0591889.1"/>
    <property type="molecule type" value="Genomic_DNA"/>
</dbReference>
<keyword evidence="3" id="KW-0436">Ligase</keyword>
<dbReference type="Proteomes" id="UP001220010">
    <property type="component" value="Unassembled WGS sequence"/>
</dbReference>
<dbReference type="NCBIfam" id="TIGR02777">
    <property type="entry name" value="LigD_PE_dom"/>
    <property type="match status" value="1"/>
</dbReference>
<evidence type="ECO:0000313" key="4">
    <source>
        <dbReference type="Proteomes" id="UP001220010"/>
    </source>
</evidence>
<protein>
    <submittedName>
        <fullName evidence="3">DNA polymerase ligase N-terminal domain-containing protein</fullName>
    </submittedName>
</protein>
<dbReference type="GO" id="GO:0016874">
    <property type="term" value="F:ligase activity"/>
    <property type="evidence" value="ECO:0007669"/>
    <property type="project" value="UniProtKB-KW"/>
</dbReference>
<feature type="region of interest" description="Disordered" evidence="1">
    <location>
        <begin position="184"/>
        <end position="203"/>
    </location>
</feature>
<evidence type="ECO:0000259" key="2">
    <source>
        <dbReference type="Pfam" id="PF13298"/>
    </source>
</evidence>
<proteinExistence type="predicted"/>
<dbReference type="PANTHER" id="PTHR39465">
    <property type="entry name" value="DNA LIGASE D, 3'-PHOSPHOESTERASE DOMAIN"/>
    <property type="match status" value="1"/>
</dbReference>
<feature type="domain" description="DNA ligase D 3'-phosphoesterase" evidence="2">
    <location>
        <begin position="42"/>
        <end position="154"/>
    </location>
</feature>
<sequence length="203" mass="22540">MIKLSEADNLEAYRQKRDFSKTSEHPGSAAANSKGSPRFSIQKHRSKRLHYDLRLEVGGVLRSWAVPKGPSLDTREKRLAIPTEDHPIEYIDFEGTIPEGEYGAGTVIVWDIGTYENTTRADGKEVRIAEALERGHATFILSGEKLRGGYALTRTGRGKDERWILVKMKDEFAKAGEDVLEGKPNSALTGRSLAEVEEEGRAA</sequence>
<name>A0ABT5XAZ9_9EURY</name>
<dbReference type="InterPro" id="IPR014144">
    <property type="entry name" value="LigD_PE_domain"/>
</dbReference>
<dbReference type="Pfam" id="PF13298">
    <property type="entry name" value="LigD_N"/>
    <property type="match status" value="1"/>
</dbReference>
<evidence type="ECO:0000256" key="1">
    <source>
        <dbReference type="SAM" id="MobiDB-lite"/>
    </source>
</evidence>
<feature type="region of interest" description="Disordered" evidence="1">
    <location>
        <begin position="14"/>
        <end position="41"/>
    </location>
</feature>
<feature type="compositionally biased region" description="Basic and acidic residues" evidence="1">
    <location>
        <begin position="14"/>
        <end position="24"/>
    </location>
</feature>
<organism evidence="3 4">
    <name type="scientific">Candidatus Methanocrinis natronophilus</name>
    <dbReference type="NCBI Taxonomy" id="3033396"/>
    <lineage>
        <taxon>Archaea</taxon>
        <taxon>Methanobacteriati</taxon>
        <taxon>Methanobacteriota</taxon>
        <taxon>Stenosarchaea group</taxon>
        <taxon>Methanomicrobia</taxon>
        <taxon>Methanotrichales</taxon>
        <taxon>Methanotrichaceae</taxon>
        <taxon>Methanocrinis</taxon>
    </lineage>
</organism>
<dbReference type="PANTHER" id="PTHR39465:SF1">
    <property type="entry name" value="DNA LIGASE D 3'-PHOSPHOESTERASE DOMAIN-CONTAINING PROTEIN"/>
    <property type="match status" value="1"/>
</dbReference>
<reference evidence="3 4" key="1">
    <citation type="submission" date="2023-03" db="EMBL/GenBank/DDBJ databases">
        <title>WGS of Methanotrichaceae archaeon Mx.</title>
        <authorList>
            <person name="Sorokin D.Y."/>
            <person name="Merkel A.Y."/>
        </authorList>
    </citation>
    <scope>NUCLEOTIDE SEQUENCE [LARGE SCALE GENOMIC DNA]</scope>
    <source>
        <strain evidence="3 4">Mx</strain>
    </source>
</reference>
<keyword evidence="4" id="KW-1185">Reference proteome</keyword>